<evidence type="ECO:0000313" key="2">
    <source>
        <dbReference type="Proteomes" id="UP001174909"/>
    </source>
</evidence>
<proteinExistence type="predicted"/>
<dbReference type="Proteomes" id="UP001174909">
    <property type="component" value="Unassembled WGS sequence"/>
</dbReference>
<evidence type="ECO:0000313" key="1">
    <source>
        <dbReference type="EMBL" id="CAI8045416.1"/>
    </source>
</evidence>
<sequence>MEQLLLFIFTSTDLSDQCAVLVSSNRKTSQSNLDSKLGKDLTKGACYLWSHGC</sequence>
<organism evidence="1 2">
    <name type="scientific">Geodia barretti</name>
    <name type="common">Barrett's horny sponge</name>
    <dbReference type="NCBI Taxonomy" id="519541"/>
    <lineage>
        <taxon>Eukaryota</taxon>
        <taxon>Metazoa</taxon>
        <taxon>Porifera</taxon>
        <taxon>Demospongiae</taxon>
        <taxon>Heteroscleromorpha</taxon>
        <taxon>Tetractinellida</taxon>
        <taxon>Astrophorina</taxon>
        <taxon>Geodiidae</taxon>
        <taxon>Geodia</taxon>
    </lineage>
</organism>
<name>A0AA35XAJ6_GEOBA</name>
<accession>A0AA35XAJ6</accession>
<gene>
    <name evidence="1" type="ORF">GBAR_LOCUS25120</name>
</gene>
<dbReference type="AlphaFoldDB" id="A0AA35XAJ6"/>
<protein>
    <submittedName>
        <fullName evidence="1">Uncharacterized protein</fullName>
    </submittedName>
</protein>
<comment type="caution">
    <text evidence="1">The sequence shown here is derived from an EMBL/GenBank/DDBJ whole genome shotgun (WGS) entry which is preliminary data.</text>
</comment>
<reference evidence="1" key="1">
    <citation type="submission" date="2023-03" db="EMBL/GenBank/DDBJ databases">
        <authorList>
            <person name="Steffen K."/>
            <person name="Cardenas P."/>
        </authorList>
    </citation>
    <scope>NUCLEOTIDE SEQUENCE</scope>
</reference>
<dbReference type="EMBL" id="CASHTH010003469">
    <property type="protein sequence ID" value="CAI8045416.1"/>
    <property type="molecule type" value="Genomic_DNA"/>
</dbReference>
<keyword evidence="2" id="KW-1185">Reference proteome</keyword>